<reference evidence="2" key="1">
    <citation type="journal article" date="2020" name="Stud. Mycol.">
        <title>101 Dothideomycetes genomes: a test case for predicting lifestyles and emergence of pathogens.</title>
        <authorList>
            <person name="Haridas S."/>
            <person name="Albert R."/>
            <person name="Binder M."/>
            <person name="Bloem J."/>
            <person name="Labutti K."/>
            <person name="Salamov A."/>
            <person name="Andreopoulos B."/>
            <person name="Baker S."/>
            <person name="Barry K."/>
            <person name="Bills G."/>
            <person name="Bluhm B."/>
            <person name="Cannon C."/>
            <person name="Castanera R."/>
            <person name="Culley D."/>
            <person name="Daum C."/>
            <person name="Ezra D."/>
            <person name="Gonzalez J."/>
            <person name="Henrissat B."/>
            <person name="Kuo A."/>
            <person name="Liang C."/>
            <person name="Lipzen A."/>
            <person name="Lutzoni F."/>
            <person name="Magnuson J."/>
            <person name="Mondo S."/>
            <person name="Nolan M."/>
            <person name="Ohm R."/>
            <person name="Pangilinan J."/>
            <person name="Park H.-J."/>
            <person name="Ramirez L."/>
            <person name="Alfaro M."/>
            <person name="Sun H."/>
            <person name="Tritt A."/>
            <person name="Yoshinaga Y."/>
            <person name="Zwiers L.-H."/>
            <person name="Turgeon B."/>
            <person name="Goodwin S."/>
            <person name="Spatafora J."/>
            <person name="Crous P."/>
            <person name="Grigoriev I."/>
        </authorList>
    </citation>
    <scope>NUCLEOTIDE SEQUENCE</scope>
    <source>
        <strain evidence="2">CBS 161.51</strain>
    </source>
</reference>
<evidence type="ECO:0008006" key="4">
    <source>
        <dbReference type="Google" id="ProtNLM"/>
    </source>
</evidence>
<dbReference type="AlphaFoldDB" id="A0A6A5SCH0"/>
<evidence type="ECO:0000313" key="3">
    <source>
        <dbReference type="Proteomes" id="UP000800038"/>
    </source>
</evidence>
<gene>
    <name evidence="2" type="ORF">EJ02DRAFT_437906</name>
</gene>
<evidence type="ECO:0000313" key="2">
    <source>
        <dbReference type="EMBL" id="KAF1937389.1"/>
    </source>
</evidence>
<proteinExistence type="predicted"/>
<feature type="compositionally biased region" description="Acidic residues" evidence="1">
    <location>
        <begin position="234"/>
        <end position="249"/>
    </location>
</feature>
<protein>
    <recommendedName>
        <fullName evidence="4">F-box domain-containing protein</fullName>
    </recommendedName>
</protein>
<dbReference type="EMBL" id="ML976141">
    <property type="protein sequence ID" value="KAF1937389.1"/>
    <property type="molecule type" value="Genomic_DNA"/>
</dbReference>
<dbReference type="Proteomes" id="UP000800038">
    <property type="component" value="Unassembled WGS sequence"/>
</dbReference>
<evidence type="ECO:0000256" key="1">
    <source>
        <dbReference type="SAM" id="MobiDB-lite"/>
    </source>
</evidence>
<name>A0A6A5SCH0_9PLEO</name>
<sequence length="511" mass="58286">MDNLPQELINRIVWFTERYPGQDKWYPAIGQSFGLAELPSQFPRLAILNRLWKEAVETITFRHLGIKSDDLDTLQSIVTGNRRKYLAKISYTVLLPEYSYEACARVESRDEQRLNDEAFTKGIYDLFAALKTWEDDAVSPTDYRISGPKWGELSYDIAIGKRIDILYHRWEKSRLHFLKPDMLPVLSNVQHLNIDGDSSRELVPRIAPDLAMSLPNLRNVEWVFQDCDAQSADESSDDDSLGSDSDEEPYNSTATSPQVRSANRVAFADALRKVTFKSRSSACITFYHNYPTDQRRTGPSILPSMLTYDPFSATLRTFSQNLTALTLSAYVDSTLFWPSPDEENAVLPTWPHLKTLDITFDMVTPSGDWYFTGTRPPDHEDDDVARGIVGDAEREYCYMDYRVHPDPDTFDPFLAAFAKAVANMPVLEYFMLTSELSGATGKFHISYHAPGKKAEWGDEDPEDFRCRRVYYACEVGKVWVPEPETAQGLRGAGSEKFGGEVIERYLRSLYY</sequence>
<organism evidence="2 3">
    <name type="scientific">Clathrospora elynae</name>
    <dbReference type="NCBI Taxonomy" id="706981"/>
    <lineage>
        <taxon>Eukaryota</taxon>
        <taxon>Fungi</taxon>
        <taxon>Dikarya</taxon>
        <taxon>Ascomycota</taxon>
        <taxon>Pezizomycotina</taxon>
        <taxon>Dothideomycetes</taxon>
        <taxon>Pleosporomycetidae</taxon>
        <taxon>Pleosporales</taxon>
        <taxon>Diademaceae</taxon>
        <taxon>Clathrospora</taxon>
    </lineage>
</organism>
<feature type="region of interest" description="Disordered" evidence="1">
    <location>
        <begin position="231"/>
        <end position="258"/>
    </location>
</feature>
<keyword evidence="3" id="KW-1185">Reference proteome</keyword>
<accession>A0A6A5SCH0</accession>
<dbReference type="OrthoDB" id="5985073at2759"/>